<feature type="compositionally biased region" description="Basic residues" evidence="1">
    <location>
        <begin position="31"/>
        <end position="51"/>
    </location>
</feature>
<comment type="caution">
    <text evidence="2">The sequence shown here is derived from an EMBL/GenBank/DDBJ whole genome shotgun (WGS) entry which is preliminary data.</text>
</comment>
<dbReference type="Proteomes" id="UP000823405">
    <property type="component" value="Unassembled WGS sequence"/>
</dbReference>
<evidence type="ECO:0000313" key="3">
    <source>
        <dbReference type="Proteomes" id="UP000823405"/>
    </source>
</evidence>
<reference evidence="2" key="1">
    <citation type="journal article" date="2020" name="Fungal Divers.">
        <title>Resolving the Mortierellaceae phylogeny through synthesis of multi-gene phylogenetics and phylogenomics.</title>
        <authorList>
            <person name="Vandepol N."/>
            <person name="Liber J."/>
            <person name="Desiro A."/>
            <person name="Na H."/>
            <person name="Kennedy M."/>
            <person name="Barry K."/>
            <person name="Grigoriev I.V."/>
            <person name="Miller A.N."/>
            <person name="O'Donnell K."/>
            <person name="Stajich J.E."/>
            <person name="Bonito G."/>
        </authorList>
    </citation>
    <scope>NUCLEOTIDE SEQUENCE</scope>
    <source>
        <strain evidence="2">NVP60</strain>
    </source>
</reference>
<keyword evidence="3" id="KW-1185">Reference proteome</keyword>
<dbReference type="AlphaFoldDB" id="A0A9P6QQC5"/>
<organism evidence="2 3">
    <name type="scientific">Linnemannia gamsii</name>
    <dbReference type="NCBI Taxonomy" id="64522"/>
    <lineage>
        <taxon>Eukaryota</taxon>
        <taxon>Fungi</taxon>
        <taxon>Fungi incertae sedis</taxon>
        <taxon>Mucoromycota</taxon>
        <taxon>Mortierellomycotina</taxon>
        <taxon>Mortierellomycetes</taxon>
        <taxon>Mortierellales</taxon>
        <taxon>Mortierellaceae</taxon>
        <taxon>Linnemannia</taxon>
    </lineage>
</organism>
<feature type="region of interest" description="Disordered" evidence="1">
    <location>
        <begin position="89"/>
        <end position="122"/>
    </location>
</feature>
<accession>A0A9P6QQC5</accession>
<protein>
    <submittedName>
        <fullName evidence="2">Uncharacterized protein</fullName>
    </submittedName>
</protein>
<dbReference type="EMBL" id="JAAAIN010002623">
    <property type="protein sequence ID" value="KAG0291449.1"/>
    <property type="molecule type" value="Genomic_DNA"/>
</dbReference>
<sequence>MRSQLFNNAREIQELRTNEFLRAKGLQSCLRRRKASAPLRKPSKPASKKQKSTPSHYPLTKRPAVDQGEEAEAVAAAAVGVAAISTTVSSNNNDHLTSNSTSSNSPITNNTVQRIRQRPRSNNNVAKLQWSSVLNRKAAILALFHDPEVVTKDSIFKAFLAAGHGLGVIDVKHEIYSIEPVLVFFKSKPDIHTLPMSDLAKKLS</sequence>
<proteinExistence type="predicted"/>
<gene>
    <name evidence="2" type="ORF">BGZ97_005877</name>
</gene>
<evidence type="ECO:0000256" key="1">
    <source>
        <dbReference type="SAM" id="MobiDB-lite"/>
    </source>
</evidence>
<dbReference type="OrthoDB" id="2400069at2759"/>
<feature type="compositionally biased region" description="Low complexity" evidence="1">
    <location>
        <begin position="89"/>
        <end position="111"/>
    </location>
</feature>
<evidence type="ECO:0000313" key="2">
    <source>
        <dbReference type="EMBL" id="KAG0291449.1"/>
    </source>
</evidence>
<name>A0A9P6QQC5_9FUNG</name>
<feature type="region of interest" description="Disordered" evidence="1">
    <location>
        <begin position="31"/>
        <end position="61"/>
    </location>
</feature>